<protein>
    <submittedName>
        <fullName evidence="1">Uncharacterized protein</fullName>
    </submittedName>
</protein>
<organism evidence="1">
    <name type="scientific">Noctiluca scintillans</name>
    <name type="common">Sea sparkle</name>
    <name type="synonym">Red tide dinoflagellate</name>
    <dbReference type="NCBI Taxonomy" id="2966"/>
    <lineage>
        <taxon>Eukaryota</taxon>
        <taxon>Sar</taxon>
        <taxon>Alveolata</taxon>
        <taxon>Dinophyceae</taxon>
        <taxon>Noctilucales</taxon>
        <taxon>Noctilucaceae</taxon>
        <taxon>Noctiluca</taxon>
    </lineage>
</organism>
<gene>
    <name evidence="1" type="ORF">NSCI0253_LOCUS14081</name>
</gene>
<dbReference type="EMBL" id="HBFQ01020071">
    <property type="protein sequence ID" value="CAD8839733.1"/>
    <property type="molecule type" value="Transcribed_RNA"/>
</dbReference>
<proteinExistence type="predicted"/>
<name>A0A7S1A1R2_NOCSC</name>
<accession>A0A7S1A1R2</accession>
<evidence type="ECO:0000313" key="1">
    <source>
        <dbReference type="EMBL" id="CAD8839733.1"/>
    </source>
</evidence>
<reference evidence="1" key="1">
    <citation type="submission" date="2021-01" db="EMBL/GenBank/DDBJ databases">
        <authorList>
            <person name="Corre E."/>
            <person name="Pelletier E."/>
            <person name="Niang G."/>
            <person name="Scheremetjew M."/>
            <person name="Finn R."/>
            <person name="Kale V."/>
            <person name="Holt S."/>
            <person name="Cochrane G."/>
            <person name="Meng A."/>
            <person name="Brown T."/>
            <person name="Cohen L."/>
        </authorList>
    </citation>
    <scope>NUCLEOTIDE SEQUENCE</scope>
</reference>
<sequence length="297" mass="33843">MKPPSCAPWSGSDTQRLLEFLDLQESSCLATVSKAVKCSVAQVPRRRSTHMELQAEVAGLQLLLSQLPDAPPTLDTSLLRLRALEAQRTEMRYVYAPDWEVSPGKLVSKKGTWLKRSVGFSWELSETEGEKLYLPPGIVMPMMQVAAVSDPVELARHEWSVQHLRVWLKPTILEVLEARRGTWFLYLPHWEMAGTTIVAKHDTWLKRTTQMSGDLQAFELLYVPKSIPVRLVAPPVAVEEEWEKTRHQHVHLHRRVCLSAPPLTVKQVRMKGEKREQFDVFVGQGDDRGLHHEPIKA</sequence>
<dbReference type="AlphaFoldDB" id="A0A7S1A1R2"/>